<organism evidence="5 6">
    <name type="scientific">Streptacidiphilus alkalitolerans</name>
    <dbReference type="NCBI Taxonomy" id="3342712"/>
    <lineage>
        <taxon>Bacteria</taxon>
        <taxon>Bacillati</taxon>
        <taxon>Actinomycetota</taxon>
        <taxon>Actinomycetes</taxon>
        <taxon>Kitasatosporales</taxon>
        <taxon>Streptomycetaceae</taxon>
        <taxon>Streptacidiphilus</taxon>
    </lineage>
</organism>
<evidence type="ECO:0000313" key="6">
    <source>
        <dbReference type="Proteomes" id="UP001592530"/>
    </source>
</evidence>
<feature type="transmembrane region" description="Helical" evidence="4">
    <location>
        <begin position="61"/>
        <end position="81"/>
    </location>
</feature>
<evidence type="ECO:0000256" key="2">
    <source>
        <dbReference type="ARBA" id="ARBA00023136"/>
    </source>
</evidence>
<accession>A0ABV6XCW3</accession>
<comment type="caution">
    <text evidence="5">The sequence shown here is derived from an EMBL/GenBank/DDBJ whole genome shotgun (WGS) entry which is preliminary data.</text>
</comment>
<keyword evidence="2 4" id="KW-0472">Membrane</keyword>
<evidence type="ECO:0000256" key="1">
    <source>
        <dbReference type="ARBA" id="ARBA00004370"/>
    </source>
</evidence>
<reference evidence="5 6" key="1">
    <citation type="submission" date="2024-09" db="EMBL/GenBank/DDBJ databases">
        <authorList>
            <person name="Lee S.D."/>
        </authorList>
    </citation>
    <scope>NUCLEOTIDE SEQUENCE [LARGE SCALE GENOMIC DNA]</scope>
    <source>
        <strain evidence="5 6">N1-3</strain>
    </source>
</reference>
<protein>
    <recommendedName>
        <fullName evidence="7">Mce-associated membrane protein</fullName>
    </recommendedName>
</protein>
<dbReference type="EMBL" id="JBHEZY010000025">
    <property type="protein sequence ID" value="MFC1436105.1"/>
    <property type="molecule type" value="Genomic_DNA"/>
</dbReference>
<evidence type="ECO:0008006" key="7">
    <source>
        <dbReference type="Google" id="ProtNLM"/>
    </source>
</evidence>
<dbReference type="PANTHER" id="PTHR37042">
    <property type="entry name" value="OUTER MEMBRANE PROTEIN RV1973"/>
    <property type="match status" value="1"/>
</dbReference>
<feature type="compositionally biased region" description="Low complexity" evidence="3">
    <location>
        <begin position="14"/>
        <end position="28"/>
    </location>
</feature>
<dbReference type="Proteomes" id="UP001592530">
    <property type="component" value="Unassembled WGS sequence"/>
</dbReference>
<evidence type="ECO:0000313" key="5">
    <source>
        <dbReference type="EMBL" id="MFC1436105.1"/>
    </source>
</evidence>
<keyword evidence="4" id="KW-0812">Transmembrane</keyword>
<sequence>MSTTRHLVNRQRRLAAAAPRRATSAALAERPRPTVQDLTDEAAEAPAERTHRLRLPRLPRVGLPLLCAVLVLLLGGFSAWAGTRADELASAPARQNTALADSARTSEVKGQITTAVNTLFSYNYADPSATDNAARKLVVGDAVRQYAKLLAGVRQQAPAQKLVLTTTVTRSGVESLSGDRARLLLFADQRNTSTTASAQSTYGAAMLAVDAVYQGGAWRISSIDTFS</sequence>
<evidence type="ECO:0000256" key="4">
    <source>
        <dbReference type="SAM" id="Phobius"/>
    </source>
</evidence>
<dbReference type="RefSeq" id="WP_380559568.1">
    <property type="nucleotide sequence ID" value="NZ_JBHEZY010000025.1"/>
</dbReference>
<name>A0ABV6XCW3_9ACTN</name>
<keyword evidence="4" id="KW-1133">Transmembrane helix</keyword>
<comment type="subcellular location">
    <subcellularLocation>
        <location evidence="1">Membrane</location>
    </subcellularLocation>
</comment>
<feature type="region of interest" description="Disordered" evidence="3">
    <location>
        <begin position="1"/>
        <end position="46"/>
    </location>
</feature>
<gene>
    <name evidence="5" type="ORF">ACEZDB_36270</name>
</gene>
<proteinExistence type="predicted"/>
<dbReference type="PANTHER" id="PTHR37042:SF4">
    <property type="entry name" value="OUTER MEMBRANE PROTEIN RV1973"/>
    <property type="match status" value="1"/>
</dbReference>
<evidence type="ECO:0000256" key="3">
    <source>
        <dbReference type="SAM" id="MobiDB-lite"/>
    </source>
</evidence>